<dbReference type="SUPFAM" id="SSF52788">
    <property type="entry name" value="Phosphotyrosine protein phosphatases I"/>
    <property type="match status" value="1"/>
</dbReference>
<dbReference type="InterPro" id="IPR036196">
    <property type="entry name" value="Ptyr_pPase_sf"/>
</dbReference>
<dbReference type="RefSeq" id="WP_117201323.1">
    <property type="nucleotide sequence ID" value="NZ_JBHTBK010000007.1"/>
</dbReference>
<sequence>MTTNPCNVLFLCTANSARSVMAEALLEVLGAGRFRAFSAGSHPSGQVQPLAAELATAIGYDPAHLRSKSWDEFAGPTAPRIDLVITVCGNAAGETCPAWPGAPARAHWGVDDPAAVAGDEDARRRAYCAAFDALRRRVERLVALPPAQLGPATLQQAARAIGTEPAP</sequence>
<gene>
    <name evidence="3" type="ORF">D0Y53_01415</name>
</gene>
<organism evidence="3 4">
    <name type="scientific">Cognatiluteimonas weifangensis</name>
    <dbReference type="NCBI Taxonomy" id="2303539"/>
    <lineage>
        <taxon>Bacteria</taxon>
        <taxon>Pseudomonadati</taxon>
        <taxon>Pseudomonadota</taxon>
        <taxon>Gammaproteobacteria</taxon>
        <taxon>Lysobacterales</taxon>
        <taxon>Lysobacteraceae</taxon>
        <taxon>Cognatiluteimonas</taxon>
    </lineage>
</organism>
<dbReference type="Proteomes" id="UP000262917">
    <property type="component" value="Unassembled WGS sequence"/>
</dbReference>
<name>A0A372DSH1_9GAMM</name>
<dbReference type="PANTHER" id="PTHR43428:SF1">
    <property type="entry name" value="ARSENATE REDUCTASE"/>
    <property type="match status" value="1"/>
</dbReference>
<dbReference type="GO" id="GO:0046685">
    <property type="term" value="P:response to arsenic-containing substance"/>
    <property type="evidence" value="ECO:0007669"/>
    <property type="project" value="UniProtKB-KW"/>
</dbReference>
<dbReference type="SMART" id="SM00226">
    <property type="entry name" value="LMWPc"/>
    <property type="match status" value="1"/>
</dbReference>
<dbReference type="InterPro" id="IPR023485">
    <property type="entry name" value="Ptyr_pPase"/>
</dbReference>
<dbReference type="AlphaFoldDB" id="A0A372DSH1"/>
<evidence type="ECO:0000259" key="2">
    <source>
        <dbReference type="SMART" id="SM00226"/>
    </source>
</evidence>
<feature type="domain" description="Phosphotyrosine protein phosphatase I" evidence="2">
    <location>
        <begin position="6"/>
        <end position="144"/>
    </location>
</feature>
<dbReference type="Gene3D" id="3.40.50.2300">
    <property type="match status" value="1"/>
</dbReference>
<dbReference type="PANTHER" id="PTHR43428">
    <property type="entry name" value="ARSENATE REDUCTASE"/>
    <property type="match status" value="1"/>
</dbReference>
<evidence type="ECO:0000313" key="3">
    <source>
        <dbReference type="EMBL" id="RFP62503.1"/>
    </source>
</evidence>
<dbReference type="OrthoDB" id="9793058at2"/>
<keyword evidence="1" id="KW-0059">Arsenical resistance</keyword>
<evidence type="ECO:0000256" key="1">
    <source>
        <dbReference type="ARBA" id="ARBA00022849"/>
    </source>
</evidence>
<reference evidence="3 4" key="1">
    <citation type="submission" date="2018-08" db="EMBL/GenBank/DDBJ databases">
        <title>Lysobacter weifangensis sp. nov., a new member of the family 'Xanthomonadaceae', isolated from soil in a farmland.</title>
        <authorList>
            <person name="Zhao H."/>
        </authorList>
    </citation>
    <scope>NUCLEOTIDE SEQUENCE [LARGE SCALE GENOMIC DNA]</scope>
    <source>
        <strain evidence="3 4">WF-2</strain>
    </source>
</reference>
<protein>
    <submittedName>
        <fullName evidence="3">Arsenate reductase ArsC</fullName>
    </submittedName>
</protein>
<dbReference type="Pfam" id="PF01451">
    <property type="entry name" value="LMWPc"/>
    <property type="match status" value="1"/>
</dbReference>
<proteinExistence type="predicted"/>
<evidence type="ECO:0000313" key="4">
    <source>
        <dbReference type="Proteomes" id="UP000262917"/>
    </source>
</evidence>
<dbReference type="CDD" id="cd16345">
    <property type="entry name" value="LMWP_ArsC"/>
    <property type="match status" value="1"/>
</dbReference>
<keyword evidence="4" id="KW-1185">Reference proteome</keyword>
<accession>A0A372DSH1</accession>
<comment type="caution">
    <text evidence="3">The sequence shown here is derived from an EMBL/GenBank/DDBJ whole genome shotgun (WGS) entry which is preliminary data.</text>
</comment>
<dbReference type="EMBL" id="QVPD01000001">
    <property type="protein sequence ID" value="RFP62503.1"/>
    <property type="molecule type" value="Genomic_DNA"/>
</dbReference>